<dbReference type="RefSeq" id="WP_103892090.1">
    <property type="nucleotide sequence ID" value="NZ_CP027768.1"/>
</dbReference>
<dbReference type="Proteomes" id="UP000280475">
    <property type="component" value="Chromosome"/>
</dbReference>
<proteinExistence type="predicted"/>
<evidence type="ECO:0000313" key="2">
    <source>
        <dbReference type="EMBL" id="AYW49831.1"/>
    </source>
</evidence>
<accession>A0A3G5FHS3</accession>
<protein>
    <submittedName>
        <fullName evidence="2">NERD domain-containing protein</fullName>
    </submittedName>
</protein>
<feature type="domain" description="NERD" evidence="1">
    <location>
        <begin position="33"/>
        <end position="107"/>
    </location>
</feature>
<dbReference type="EMBL" id="CP027768">
    <property type="protein sequence ID" value="AYW49831.1"/>
    <property type="molecule type" value="Genomic_DNA"/>
</dbReference>
<name>A0A3G5FHS3_TETHA</name>
<dbReference type="SUPFAM" id="SSF52343">
    <property type="entry name" value="Ferredoxin reductase-like, C-terminal NADP-linked domain"/>
    <property type="match status" value="1"/>
</dbReference>
<organism evidence="2 3">
    <name type="scientific">Tetragenococcus halophilus</name>
    <name type="common">Pediococcus halophilus</name>
    <dbReference type="NCBI Taxonomy" id="51669"/>
    <lineage>
        <taxon>Bacteria</taxon>
        <taxon>Bacillati</taxon>
        <taxon>Bacillota</taxon>
        <taxon>Bacilli</taxon>
        <taxon>Lactobacillales</taxon>
        <taxon>Enterococcaceae</taxon>
        <taxon>Tetragenococcus</taxon>
    </lineage>
</organism>
<evidence type="ECO:0000259" key="1">
    <source>
        <dbReference type="PROSITE" id="PS50965"/>
    </source>
</evidence>
<sequence length="107" mass="12858">MRQKSHDLQYLEVLYQRGGLTIDEEKEYWKLLRGYRGEDQFDQLCDYFLCGEFAMMDDITLQLGKSVTQIDKLIAEEKVLWNIDIKNYQGNYRYENSCWTVNENIPE</sequence>
<dbReference type="PROSITE" id="PS50965">
    <property type="entry name" value="NERD"/>
    <property type="match status" value="1"/>
</dbReference>
<gene>
    <name evidence="2" type="ORF">C7H83_04715</name>
</gene>
<dbReference type="InterPro" id="IPR039261">
    <property type="entry name" value="FNR_nucleotide-bd"/>
</dbReference>
<evidence type="ECO:0000313" key="3">
    <source>
        <dbReference type="Proteomes" id="UP000280475"/>
    </source>
</evidence>
<dbReference type="InterPro" id="IPR011528">
    <property type="entry name" value="NERD"/>
</dbReference>
<dbReference type="Pfam" id="PF08378">
    <property type="entry name" value="NERD"/>
    <property type="match status" value="1"/>
</dbReference>
<dbReference type="AlphaFoldDB" id="A0A3G5FHS3"/>
<reference evidence="2 3" key="1">
    <citation type="journal article" date="2012" name="Int. J. Syst. Evol. Microbiol.">
        <title>Characterization of Tetragenococcus strains from sugar thick juice reveals a novel species, Tetragenococcus osmophilus sp. nov., and divides Tetragenococcus halophilus into two subspecies, T. halophilus subsp. halophilus subsp. nov. and T. halophilus subsp. flandriensis subsp. nov.</title>
        <authorList>
            <person name="Juste A."/>
            <person name="Van Trappen S."/>
            <person name="Verreth C."/>
            <person name="Cleenwerck I."/>
            <person name="De Vos P."/>
            <person name="Lievens B."/>
            <person name="Willems K.A."/>
        </authorList>
    </citation>
    <scope>NUCLEOTIDE SEQUENCE [LARGE SCALE GENOMIC DNA]</scope>
    <source>
        <strain evidence="2 3">LMG 26042</strain>
    </source>
</reference>